<evidence type="ECO:0000313" key="1">
    <source>
        <dbReference type="EMBL" id="KZN02973.1"/>
    </source>
</evidence>
<dbReference type="EMBL" id="LNRQ01000003">
    <property type="protein sequence ID" value="KZN02973.1"/>
    <property type="molecule type" value="Genomic_DNA"/>
</dbReference>
<proteinExistence type="predicted"/>
<gene>
    <name evidence="1" type="ORF">DCAR_011729</name>
</gene>
<dbReference type="Gramene" id="KZN02973">
    <property type="protein sequence ID" value="KZN02973"/>
    <property type="gene ID" value="DCAR_011729"/>
</dbReference>
<name>A0A162ALR6_DAUCS</name>
<organism evidence="1">
    <name type="scientific">Daucus carota subsp. sativus</name>
    <name type="common">Carrot</name>
    <dbReference type="NCBI Taxonomy" id="79200"/>
    <lineage>
        <taxon>Eukaryota</taxon>
        <taxon>Viridiplantae</taxon>
        <taxon>Streptophyta</taxon>
        <taxon>Embryophyta</taxon>
        <taxon>Tracheophyta</taxon>
        <taxon>Spermatophyta</taxon>
        <taxon>Magnoliopsida</taxon>
        <taxon>eudicotyledons</taxon>
        <taxon>Gunneridae</taxon>
        <taxon>Pentapetalae</taxon>
        <taxon>asterids</taxon>
        <taxon>campanulids</taxon>
        <taxon>Apiales</taxon>
        <taxon>Apiaceae</taxon>
        <taxon>Apioideae</taxon>
        <taxon>Scandiceae</taxon>
        <taxon>Daucinae</taxon>
        <taxon>Daucus</taxon>
        <taxon>Daucus sect. Daucus</taxon>
    </lineage>
</organism>
<protein>
    <submittedName>
        <fullName evidence="1">Uncharacterized protein</fullName>
    </submittedName>
</protein>
<sequence>MSSELCQCRHCAEQVHKANASVLCVSFLVDGSLLNKPSSKCRFSPNVRRLTTTFGQSEVYTEQVAGRQGHKILTWQNNSEKDLVMREATYLANGKKIVE</sequence>
<reference evidence="1" key="1">
    <citation type="journal article" date="2016" name="Nat. Genet.">
        <title>A high-quality carrot genome assembly provides new insights into carotenoid accumulation and asterid genome evolution.</title>
        <authorList>
            <person name="Iorizzo M."/>
            <person name="Ellison S."/>
            <person name="Senalik D."/>
            <person name="Zeng P."/>
            <person name="Satapoomin P."/>
            <person name="Huang J."/>
            <person name="Bowman M."/>
            <person name="Iovene M."/>
            <person name="Sanseverino W."/>
            <person name="Cavagnaro P."/>
            <person name="Yildiz M."/>
            <person name="Macko-Podgorni A."/>
            <person name="Moranska E."/>
            <person name="Grzebelus E."/>
            <person name="Grzebelus D."/>
            <person name="Ashrafi H."/>
            <person name="Zheng Z."/>
            <person name="Cheng S."/>
            <person name="Spooner D."/>
            <person name="Van Deynze A."/>
            <person name="Simon P."/>
        </authorList>
    </citation>
    <scope>NUCLEOTIDE SEQUENCE [LARGE SCALE GENOMIC DNA]</scope>
    <source>
        <tissue evidence="1">Leaf</tissue>
    </source>
</reference>
<accession>A0A162ALR6</accession>
<dbReference type="AlphaFoldDB" id="A0A162ALR6"/>
<comment type="caution">
    <text evidence="1">The sequence shown here is derived from an EMBL/GenBank/DDBJ whole genome shotgun (WGS) entry which is preliminary data.</text>
</comment>